<proteinExistence type="predicted"/>
<dbReference type="InterPro" id="IPR036870">
    <property type="entry name" value="Ribosomal_bS18_sf"/>
</dbReference>
<dbReference type="Gene3D" id="4.10.640.10">
    <property type="entry name" value="Ribosomal protein S18"/>
    <property type="match status" value="1"/>
</dbReference>
<evidence type="ECO:0000313" key="4">
    <source>
        <dbReference type="Proteomes" id="UP000325440"/>
    </source>
</evidence>
<dbReference type="OrthoDB" id="10054543at2759"/>
<dbReference type="PANTHER" id="PTHR13479">
    <property type="entry name" value="30S RIBOSOMAL PROTEIN S18"/>
    <property type="match status" value="1"/>
</dbReference>
<dbReference type="SUPFAM" id="SSF46911">
    <property type="entry name" value="Ribosomal protein S18"/>
    <property type="match status" value="1"/>
</dbReference>
<dbReference type="GO" id="GO:0032543">
    <property type="term" value="P:mitochondrial translation"/>
    <property type="evidence" value="ECO:0007669"/>
    <property type="project" value="TreeGrafter"/>
</dbReference>
<dbReference type="GO" id="GO:0070181">
    <property type="term" value="F:small ribosomal subunit rRNA binding"/>
    <property type="evidence" value="ECO:0007669"/>
    <property type="project" value="TreeGrafter"/>
</dbReference>
<name>A0A5E4ME88_9HEMI</name>
<gene>
    <name evidence="3" type="ORF">CINCED_3A010214</name>
</gene>
<accession>A0A5E4ME88</accession>
<sequence length="186" mass="21313">MFKIPLVNSLWMASRMSLKLFTPSSCFHATASTQLKEIRTNKVGNTLIIEGINVPSPRENYLIPNDGKSCPLARLNLNVKHTDVLILSQFVRPDGCMLPQRITGLSKIKQKKITKLVSMAHKAGLMCSLAPENSKKDPTRRKHWKKYNTYFDESTIKVFDSRVAQMKTNMLQDYIELKKQEKKLFV</sequence>
<evidence type="ECO:0000313" key="3">
    <source>
        <dbReference type="EMBL" id="VVC29789.1"/>
    </source>
</evidence>
<evidence type="ECO:0000256" key="2">
    <source>
        <dbReference type="ARBA" id="ARBA00023274"/>
    </source>
</evidence>
<keyword evidence="1 3" id="KW-0689">Ribosomal protein</keyword>
<keyword evidence="4" id="KW-1185">Reference proteome</keyword>
<dbReference type="Proteomes" id="UP000325440">
    <property type="component" value="Unassembled WGS sequence"/>
</dbReference>
<dbReference type="InterPro" id="IPR001648">
    <property type="entry name" value="Ribosomal_bS18"/>
</dbReference>
<keyword evidence="2" id="KW-0687">Ribonucleoprotein</keyword>
<dbReference type="AlphaFoldDB" id="A0A5E4ME88"/>
<dbReference type="GO" id="GO:0005763">
    <property type="term" value="C:mitochondrial small ribosomal subunit"/>
    <property type="evidence" value="ECO:0007669"/>
    <property type="project" value="TreeGrafter"/>
</dbReference>
<organism evidence="3 4">
    <name type="scientific">Cinara cedri</name>
    <dbReference type="NCBI Taxonomy" id="506608"/>
    <lineage>
        <taxon>Eukaryota</taxon>
        <taxon>Metazoa</taxon>
        <taxon>Ecdysozoa</taxon>
        <taxon>Arthropoda</taxon>
        <taxon>Hexapoda</taxon>
        <taxon>Insecta</taxon>
        <taxon>Pterygota</taxon>
        <taxon>Neoptera</taxon>
        <taxon>Paraneoptera</taxon>
        <taxon>Hemiptera</taxon>
        <taxon>Sternorrhyncha</taxon>
        <taxon>Aphidomorpha</taxon>
        <taxon>Aphidoidea</taxon>
        <taxon>Aphididae</taxon>
        <taxon>Lachninae</taxon>
        <taxon>Cinara</taxon>
    </lineage>
</organism>
<dbReference type="EMBL" id="CABPRJ010000498">
    <property type="protein sequence ID" value="VVC29789.1"/>
    <property type="molecule type" value="Genomic_DNA"/>
</dbReference>
<dbReference type="Pfam" id="PF01084">
    <property type="entry name" value="Ribosomal_S18"/>
    <property type="match status" value="1"/>
</dbReference>
<evidence type="ECO:0000256" key="1">
    <source>
        <dbReference type="ARBA" id="ARBA00022980"/>
    </source>
</evidence>
<reference evidence="3 4" key="1">
    <citation type="submission" date="2019-08" db="EMBL/GenBank/DDBJ databases">
        <authorList>
            <person name="Alioto T."/>
            <person name="Alioto T."/>
            <person name="Gomez Garrido J."/>
        </authorList>
    </citation>
    <scope>NUCLEOTIDE SEQUENCE [LARGE SCALE GENOMIC DNA]</scope>
</reference>
<dbReference type="GO" id="GO:0003735">
    <property type="term" value="F:structural constituent of ribosome"/>
    <property type="evidence" value="ECO:0007669"/>
    <property type="project" value="InterPro"/>
</dbReference>
<dbReference type="PANTHER" id="PTHR13479:SF66">
    <property type="entry name" value="LARGE RIBOSOMAL SUBUNIT PROTEIN ML66"/>
    <property type="match status" value="1"/>
</dbReference>
<protein>
    <submittedName>
        <fullName evidence="3">Ribosomal protein S18</fullName>
    </submittedName>
</protein>